<protein>
    <recommendedName>
        <fullName evidence="7">RNA polymerase I-specific transcription initiation factor RRN6-like protein</fullName>
    </recommendedName>
</protein>
<feature type="compositionally biased region" description="Basic residues" evidence="1">
    <location>
        <begin position="959"/>
        <end position="970"/>
    </location>
</feature>
<dbReference type="RefSeq" id="XP_008086501.1">
    <property type="nucleotide sequence ID" value="XM_008088310.1"/>
</dbReference>
<dbReference type="InterPro" id="IPR019350">
    <property type="entry name" value="RNA_pol_I-sp_TIF_RRN6-like"/>
</dbReference>
<dbReference type="Proteomes" id="UP000016922">
    <property type="component" value="Unassembled WGS sequence"/>
</dbReference>
<dbReference type="AlphaFoldDB" id="S3D5H2"/>
<dbReference type="Pfam" id="PF20640">
    <property type="entry name" value="Rrn6_HB"/>
    <property type="match status" value="1"/>
</dbReference>
<feature type="compositionally biased region" description="Basic and acidic residues" evidence="1">
    <location>
        <begin position="891"/>
        <end position="904"/>
    </location>
</feature>
<evidence type="ECO:0000313" key="6">
    <source>
        <dbReference type="Proteomes" id="UP000016922"/>
    </source>
</evidence>
<dbReference type="PANTHER" id="PTHR28221:SF2">
    <property type="entry name" value="RNA POLYMERASE I-SPECIFIC TRANSCRIPTION INITIATION FACTOR RRN6"/>
    <property type="match status" value="1"/>
</dbReference>
<dbReference type="HOGENOM" id="CLU_005807_1_0_1"/>
<evidence type="ECO:0000259" key="2">
    <source>
        <dbReference type="Pfam" id="PF10214"/>
    </source>
</evidence>
<feature type="compositionally biased region" description="Polar residues" evidence="1">
    <location>
        <begin position="923"/>
        <end position="945"/>
    </location>
</feature>
<dbReference type="STRING" id="1116229.S3D5H2"/>
<dbReference type="GO" id="GO:0001163">
    <property type="term" value="F:RNA polymerase I transcription regulatory region sequence-specific DNA binding"/>
    <property type="evidence" value="ECO:0007669"/>
    <property type="project" value="TreeGrafter"/>
</dbReference>
<feature type="domain" description="RRN6 helical bundle" evidence="4">
    <location>
        <begin position="549"/>
        <end position="755"/>
    </location>
</feature>
<evidence type="ECO:0008006" key="7">
    <source>
        <dbReference type="Google" id="ProtNLM"/>
    </source>
</evidence>
<organism evidence="5 6">
    <name type="scientific">Glarea lozoyensis (strain ATCC 20868 / MF5171)</name>
    <dbReference type="NCBI Taxonomy" id="1116229"/>
    <lineage>
        <taxon>Eukaryota</taxon>
        <taxon>Fungi</taxon>
        <taxon>Dikarya</taxon>
        <taxon>Ascomycota</taxon>
        <taxon>Pezizomycotina</taxon>
        <taxon>Leotiomycetes</taxon>
        <taxon>Helotiales</taxon>
        <taxon>Helotiaceae</taxon>
        <taxon>Glarea</taxon>
    </lineage>
</organism>
<reference evidence="5 6" key="1">
    <citation type="journal article" date="2013" name="BMC Genomics">
        <title>Genomics-driven discovery of the pneumocandin biosynthetic gene cluster in the fungus Glarea lozoyensis.</title>
        <authorList>
            <person name="Chen L."/>
            <person name="Yue Q."/>
            <person name="Zhang X."/>
            <person name="Xiang M."/>
            <person name="Wang C."/>
            <person name="Li S."/>
            <person name="Che Y."/>
            <person name="Ortiz-Lopez F.J."/>
            <person name="Bills G.F."/>
            <person name="Liu X."/>
            <person name="An Z."/>
        </authorList>
    </citation>
    <scope>NUCLEOTIDE SEQUENCE [LARGE SCALE GENOMIC DNA]</scope>
    <source>
        <strain evidence="6">ATCC 20868 / MF5171</strain>
    </source>
</reference>
<feature type="compositionally biased region" description="Polar residues" evidence="1">
    <location>
        <begin position="905"/>
        <end position="915"/>
    </location>
</feature>
<dbReference type="OrthoDB" id="4090074at2759"/>
<keyword evidence="6" id="KW-1185">Reference proteome</keyword>
<dbReference type="PANTHER" id="PTHR28221">
    <property type="entry name" value="RNA POLYMERASE I-SPECIFIC TRANSCRIPTION INITIATION FACTOR RRN6"/>
    <property type="match status" value="1"/>
</dbReference>
<sequence length="970" mass="107837">MTDRKPTDLSYGHPGQATYDVEEKQWIFSRSPEHQQEFRQISPYKECFPASIQNLPQTTQLPSVESKFQLKKILKANPDFVLAKDILSTLVKFEKLGLSNPPDRSGNILATGYADSPSKNSRFIALPCGEAGHILKLVRLRKQALAWGSRSGPSISLDSTHGSDEAFWMGTGGVIRQIAVCDDSIEASPWLAVRQDTLITVFYPTFGKPYSVRKGVPAGTFPLSRLNANPVASMATVRHDSEIYIDISFNPWYNRQFILIDTLGRWSVWNIEGNPKSSRLSVQLVADKTGSIHHDSELDAISSVPARESTDGWYKAFWISDLSTIANIDRSQIVIIDLKGQPKHLRSIKLKSERILDTKKNPADHNQLFVLTSSRIILVHVTPAGDGEGEEPGARIILSQRHFRDSLDRTLRLCIVQADLVSIAVFSSQTQLINVYGFLPSNDSTEPTCWQSSFLLSTESSNKGVSQELISALLLKQVEFEDSADTPPQISEGSLVFIQAWGLSHDLALGSAVLVAHQDLPQMLKVAAFWKRAPTFRVRKQNRGLLSEKYIQDDFILLDAEDDQDVENQRPGYPVQNQHLEALKMRQNDLRRRVNWTKIFKIIFPNTSPKSLPDSSSPSTTMDEIITHLDNYINQAKASDGFPLTTIYELLNHSTFSEELDGASTALHGYIQSLQNDAMNQHEFTLTTLALTTPSLMSFPAAPSAQALLFDFLNIYDQLVTLWIADLPSQVSVPSRLQKHKMVRQIAIDLGLSSVGVSYLKSDGGEEDVENSTEVISRRKAQGADDDSGFFSPEMTPVPSQHSLYGGRTTTRTPSVYSHATNASSETSEDPAISRLRKYAVTIASGPDPGRSKILSQWTVGGDPSAFSWEDFNRASVATESADENSRKKRREDLRRQKLTEKYLSRQSSRATTVEPQPLAIRTTDSQPGSRYNFSSQPESSNLPMTQPDRGAFGSRAAQKGKKKKRAAGF</sequence>
<dbReference type="GO" id="GO:0001179">
    <property type="term" value="F:RNA polymerase I general transcription initiation factor binding"/>
    <property type="evidence" value="ECO:0007669"/>
    <property type="project" value="TreeGrafter"/>
</dbReference>
<evidence type="ECO:0000259" key="3">
    <source>
        <dbReference type="Pfam" id="PF20639"/>
    </source>
</evidence>
<accession>S3D5H2</accession>
<dbReference type="InterPro" id="IPR048536">
    <property type="entry name" value="Rrn6_K-rich"/>
</dbReference>
<feature type="region of interest" description="Disordered" evidence="1">
    <location>
        <begin position="876"/>
        <end position="970"/>
    </location>
</feature>
<name>S3D5H2_GLAL2</name>
<dbReference type="InterPro" id="IPR048537">
    <property type="entry name" value="RRN6_HB"/>
</dbReference>
<dbReference type="KEGG" id="glz:GLAREA_03226"/>
<dbReference type="Pfam" id="PF10214">
    <property type="entry name" value="Rrn6_beta-prop"/>
    <property type="match status" value="1"/>
</dbReference>
<dbReference type="OMA" id="DLPMTQV"/>
<dbReference type="GO" id="GO:0070860">
    <property type="term" value="C:RNA polymerase I core factor complex"/>
    <property type="evidence" value="ECO:0007669"/>
    <property type="project" value="TreeGrafter"/>
</dbReference>
<feature type="domain" description="RRN6 K-rich C-terminal" evidence="3">
    <location>
        <begin position="852"/>
        <end position="970"/>
    </location>
</feature>
<evidence type="ECO:0000313" key="5">
    <source>
        <dbReference type="EMBL" id="EPE27311.1"/>
    </source>
</evidence>
<feature type="domain" description="RRN6 beta-propeller" evidence="2">
    <location>
        <begin position="107"/>
        <end position="457"/>
    </location>
</feature>
<feature type="region of interest" description="Disordered" evidence="1">
    <location>
        <begin position="796"/>
        <end position="832"/>
    </location>
</feature>
<dbReference type="GeneID" id="19462281"/>
<proteinExistence type="predicted"/>
<dbReference type="GO" id="GO:0042790">
    <property type="term" value="P:nucleolar large rRNA transcription by RNA polymerase I"/>
    <property type="evidence" value="ECO:0007669"/>
    <property type="project" value="TreeGrafter"/>
</dbReference>
<dbReference type="eggNOG" id="ENOG502RXX5">
    <property type="taxonomic scope" value="Eukaryota"/>
</dbReference>
<evidence type="ECO:0000256" key="1">
    <source>
        <dbReference type="SAM" id="MobiDB-lite"/>
    </source>
</evidence>
<feature type="compositionally biased region" description="Polar residues" evidence="1">
    <location>
        <begin position="798"/>
        <end position="826"/>
    </location>
</feature>
<gene>
    <name evidence="5" type="ORF">GLAREA_03226</name>
</gene>
<dbReference type="InterPro" id="IPR048535">
    <property type="entry name" value="RRN6_beta-prop"/>
</dbReference>
<dbReference type="Pfam" id="PF20639">
    <property type="entry name" value="Rrn6_K-rich"/>
    <property type="match status" value="1"/>
</dbReference>
<evidence type="ECO:0000259" key="4">
    <source>
        <dbReference type="Pfam" id="PF20640"/>
    </source>
</evidence>
<dbReference type="EMBL" id="KE145370">
    <property type="protein sequence ID" value="EPE27311.1"/>
    <property type="molecule type" value="Genomic_DNA"/>
</dbReference>